<evidence type="ECO:0000256" key="2">
    <source>
        <dbReference type="ARBA" id="ARBA00022475"/>
    </source>
</evidence>
<dbReference type="InterPro" id="IPR012340">
    <property type="entry name" value="NA-bd_OB-fold"/>
</dbReference>
<keyword evidence="4" id="KW-0067">ATP-binding</keyword>
<reference evidence="8 9" key="1">
    <citation type="submission" date="2017-04" db="EMBL/GenBank/DDBJ databases">
        <title>Novel microbial lineages endemic to geothermal iron-oxide mats fill important gaps in the evolutionary history of Archaea.</title>
        <authorList>
            <person name="Jay Z.J."/>
            <person name="Beam J.P."/>
            <person name="Dlakic M."/>
            <person name="Rusch D.B."/>
            <person name="Kozubal M.A."/>
            <person name="Inskeep W.P."/>
        </authorList>
    </citation>
    <scope>NUCLEOTIDE SEQUENCE [LARGE SCALE GENOMIC DNA]</scope>
    <source>
        <strain evidence="8">OSP_D</strain>
    </source>
</reference>
<dbReference type="InterPro" id="IPR013611">
    <property type="entry name" value="Transp-assoc_OB_typ2"/>
</dbReference>
<keyword evidence="6" id="KW-0472">Membrane</keyword>
<evidence type="ECO:0000313" key="9">
    <source>
        <dbReference type="Proteomes" id="UP000240880"/>
    </source>
</evidence>
<dbReference type="InterPro" id="IPR017871">
    <property type="entry name" value="ABC_transporter-like_CS"/>
</dbReference>
<dbReference type="EMBL" id="NEXC01000069">
    <property type="protein sequence ID" value="PSN82509.1"/>
    <property type="molecule type" value="Genomic_DNA"/>
</dbReference>
<dbReference type="SUPFAM" id="SSF52540">
    <property type="entry name" value="P-loop containing nucleoside triphosphate hydrolases"/>
    <property type="match status" value="1"/>
</dbReference>
<dbReference type="InterPro" id="IPR008995">
    <property type="entry name" value="Mo/tungstate-bd_C_term_dom"/>
</dbReference>
<dbReference type="SMART" id="SM00382">
    <property type="entry name" value="AAA"/>
    <property type="match status" value="1"/>
</dbReference>
<dbReference type="AlphaFoldDB" id="A0A2R6A845"/>
<dbReference type="CDD" id="cd03259">
    <property type="entry name" value="ABC_Carb_Solutes_like"/>
    <property type="match status" value="1"/>
</dbReference>
<keyword evidence="3" id="KW-0547">Nucleotide-binding</keyword>
<evidence type="ECO:0000256" key="3">
    <source>
        <dbReference type="ARBA" id="ARBA00022741"/>
    </source>
</evidence>
<accession>A0A2R6A845</accession>
<dbReference type="FunFam" id="3.40.50.300:FF:000042">
    <property type="entry name" value="Maltose/maltodextrin ABC transporter, ATP-binding protein"/>
    <property type="match status" value="1"/>
</dbReference>
<evidence type="ECO:0000256" key="1">
    <source>
        <dbReference type="ARBA" id="ARBA00022448"/>
    </source>
</evidence>
<dbReference type="GO" id="GO:0015408">
    <property type="term" value="F:ABC-type ferric iron transporter activity"/>
    <property type="evidence" value="ECO:0007669"/>
    <property type="project" value="InterPro"/>
</dbReference>
<evidence type="ECO:0000256" key="4">
    <source>
        <dbReference type="ARBA" id="ARBA00022840"/>
    </source>
</evidence>
<dbReference type="PROSITE" id="PS50893">
    <property type="entry name" value="ABC_TRANSPORTER_2"/>
    <property type="match status" value="1"/>
</dbReference>
<evidence type="ECO:0000313" key="8">
    <source>
        <dbReference type="EMBL" id="PSN82509.1"/>
    </source>
</evidence>
<proteinExistence type="predicted"/>
<keyword evidence="5" id="KW-1278">Translocase</keyword>
<dbReference type="InterPro" id="IPR027417">
    <property type="entry name" value="P-loop_NTPase"/>
</dbReference>
<dbReference type="Pfam" id="PF00005">
    <property type="entry name" value="ABC_tran"/>
    <property type="match status" value="1"/>
</dbReference>
<gene>
    <name evidence="8" type="ORF">B9Q01_07840</name>
</gene>
<dbReference type="Gene3D" id="2.40.50.100">
    <property type="match status" value="1"/>
</dbReference>
<dbReference type="PROSITE" id="PS00211">
    <property type="entry name" value="ABC_TRANSPORTER_1"/>
    <property type="match status" value="1"/>
</dbReference>
<dbReference type="GO" id="GO:0055052">
    <property type="term" value="C:ATP-binding cassette (ABC) transporter complex, substrate-binding subunit-containing"/>
    <property type="evidence" value="ECO:0007669"/>
    <property type="project" value="TreeGrafter"/>
</dbReference>
<dbReference type="GO" id="GO:0016887">
    <property type="term" value="F:ATP hydrolysis activity"/>
    <property type="evidence" value="ECO:0007669"/>
    <property type="project" value="InterPro"/>
</dbReference>
<keyword evidence="2" id="KW-1003">Cell membrane</keyword>
<comment type="caution">
    <text evidence="8">The sequence shown here is derived from an EMBL/GenBank/DDBJ whole genome shotgun (WGS) entry which is preliminary data.</text>
</comment>
<dbReference type="GO" id="GO:0005524">
    <property type="term" value="F:ATP binding"/>
    <property type="evidence" value="ECO:0007669"/>
    <property type="project" value="UniProtKB-KW"/>
</dbReference>
<evidence type="ECO:0000256" key="6">
    <source>
        <dbReference type="ARBA" id="ARBA00023136"/>
    </source>
</evidence>
<feature type="domain" description="ABC transporter" evidence="7">
    <location>
        <begin position="3"/>
        <end position="233"/>
    </location>
</feature>
<evidence type="ECO:0000259" key="7">
    <source>
        <dbReference type="PROSITE" id="PS50893"/>
    </source>
</evidence>
<dbReference type="PANTHER" id="PTHR43875:SF15">
    <property type="entry name" value="TREHALOSE IMPORT ATP-BINDING PROTEIN SUGC"/>
    <property type="match status" value="1"/>
</dbReference>
<dbReference type="InterPro" id="IPR003439">
    <property type="entry name" value="ABC_transporter-like_ATP-bd"/>
</dbReference>
<keyword evidence="1" id="KW-0813">Transport</keyword>
<name>A0A2R6A845_9ARCH</name>
<dbReference type="Pfam" id="PF08402">
    <property type="entry name" value="TOBE_2"/>
    <property type="match status" value="1"/>
</dbReference>
<dbReference type="Proteomes" id="UP000240880">
    <property type="component" value="Unassembled WGS sequence"/>
</dbReference>
<evidence type="ECO:0000256" key="5">
    <source>
        <dbReference type="ARBA" id="ARBA00022967"/>
    </source>
</evidence>
<dbReference type="SUPFAM" id="SSF50331">
    <property type="entry name" value="MOP-like"/>
    <property type="match status" value="1"/>
</dbReference>
<protein>
    <recommendedName>
        <fullName evidence="7">ABC transporter domain-containing protein</fullName>
    </recommendedName>
</protein>
<organism evidence="8 9">
    <name type="scientific">Candidatus Marsarchaeota G1 archaeon OSP_D</name>
    <dbReference type="NCBI Taxonomy" id="1978155"/>
    <lineage>
        <taxon>Archaea</taxon>
        <taxon>Candidatus Marsarchaeota</taxon>
        <taxon>Candidatus Marsarchaeota group 1</taxon>
    </lineage>
</organism>
<sequence>MSLVLKRVGKSFGKTQVLKDVSIEVEKGELFSIVGPSGSGKTTLLRIIAGLVKQDEGNVYIEGKLVDEHEPAKRNVGMVFQNYALYPNKSVLENIASPLLVKGVPKSEAFQEAEALAQKLEISNLLDRYPSEISGGQQQRVALARALIKKPALFLLDEPLSNLDAQLRFSARKFVKSVQKEFGITTIYVTHDQSEALSISDRIAVMNRGVVLQVGSPHEVYENPKDEFVASFLGSPPLNLIEMQPDGEKTKPITLPFPLPKGKKITVGIRPESIVLGSGPNRAKVSAVEYAGRESVVYLDLDGVELRCLSQKEVSVGAEVCFEVVKRGVFLFEENGTSIPWPQ</sequence>
<dbReference type="InterPro" id="IPR003593">
    <property type="entry name" value="AAA+_ATPase"/>
</dbReference>
<dbReference type="Gene3D" id="3.40.50.300">
    <property type="entry name" value="P-loop containing nucleotide triphosphate hydrolases"/>
    <property type="match status" value="1"/>
</dbReference>
<dbReference type="InterPro" id="IPR047641">
    <property type="entry name" value="ABC_transpr_MalK/UgpC-like"/>
</dbReference>
<dbReference type="InterPro" id="IPR015853">
    <property type="entry name" value="ABC_transpr_FbpC"/>
</dbReference>
<dbReference type="Gene3D" id="2.40.50.140">
    <property type="entry name" value="Nucleic acid-binding proteins"/>
    <property type="match status" value="1"/>
</dbReference>
<dbReference type="PANTHER" id="PTHR43875">
    <property type="entry name" value="MALTODEXTRIN IMPORT ATP-BINDING PROTEIN MSMX"/>
    <property type="match status" value="1"/>
</dbReference>